<evidence type="ECO:0000256" key="1">
    <source>
        <dbReference type="SAM" id="MobiDB-lite"/>
    </source>
</evidence>
<name>A0A840AYI8_9SPHN</name>
<feature type="region of interest" description="Disordered" evidence="1">
    <location>
        <begin position="1"/>
        <end position="34"/>
    </location>
</feature>
<feature type="compositionally biased region" description="Basic and acidic residues" evidence="1">
    <location>
        <begin position="89"/>
        <end position="120"/>
    </location>
</feature>
<dbReference type="AlphaFoldDB" id="A0A840AYI8"/>
<dbReference type="InterPro" id="IPR025430">
    <property type="entry name" value="DUF4167"/>
</dbReference>
<organism evidence="3 4">
    <name type="scientific">Sphingorhabdus rigui</name>
    <dbReference type="NCBI Taxonomy" id="1282858"/>
    <lineage>
        <taxon>Bacteria</taxon>
        <taxon>Pseudomonadati</taxon>
        <taxon>Pseudomonadota</taxon>
        <taxon>Alphaproteobacteria</taxon>
        <taxon>Sphingomonadales</taxon>
        <taxon>Sphingomonadaceae</taxon>
        <taxon>Sphingorhabdus</taxon>
    </lineage>
</organism>
<feature type="compositionally biased region" description="Low complexity" evidence="1">
    <location>
        <begin position="1"/>
        <end position="11"/>
    </location>
</feature>
<gene>
    <name evidence="3" type="ORF">GGR91_001737</name>
</gene>
<keyword evidence="4" id="KW-1185">Reference proteome</keyword>
<feature type="domain" description="DUF4167" evidence="2">
    <location>
        <begin position="13"/>
        <end position="86"/>
    </location>
</feature>
<accession>A0A840AYI8</accession>
<dbReference type="EMBL" id="JACIEA010000002">
    <property type="protein sequence ID" value="MBB3943479.1"/>
    <property type="molecule type" value="Genomic_DNA"/>
</dbReference>
<proteinExistence type="predicted"/>
<feature type="compositionally biased region" description="Low complexity" evidence="1">
    <location>
        <begin position="18"/>
        <end position="28"/>
    </location>
</feature>
<evidence type="ECO:0000313" key="3">
    <source>
        <dbReference type="EMBL" id="MBB3943479.1"/>
    </source>
</evidence>
<evidence type="ECO:0000313" key="4">
    <source>
        <dbReference type="Proteomes" id="UP000581447"/>
    </source>
</evidence>
<feature type="region of interest" description="Disordered" evidence="1">
    <location>
        <begin position="89"/>
        <end position="237"/>
    </location>
</feature>
<feature type="compositionally biased region" description="Polar residues" evidence="1">
    <location>
        <begin position="121"/>
        <end position="135"/>
    </location>
</feature>
<protein>
    <recommendedName>
        <fullName evidence="2">DUF4167 domain-containing protein</fullName>
    </recommendedName>
</protein>
<dbReference type="Proteomes" id="UP000581447">
    <property type="component" value="Unassembled WGS sequence"/>
</dbReference>
<reference evidence="3 4" key="1">
    <citation type="submission" date="2020-08" db="EMBL/GenBank/DDBJ databases">
        <title>Genomic Encyclopedia of Type Strains, Phase IV (KMG-IV): sequencing the most valuable type-strain genomes for metagenomic binning, comparative biology and taxonomic classification.</title>
        <authorList>
            <person name="Goeker M."/>
        </authorList>
    </citation>
    <scope>NUCLEOTIDE SEQUENCE [LARGE SCALE GENOMIC DNA]</scope>
    <source>
        <strain evidence="3 4">DSM 29050</strain>
    </source>
</reference>
<sequence>MNINNRQQQNNNRRRGRNNNNRQQNNNRSGFDYQNQIDNRARGNAAQMLEKYKKLAQDAQFNGDRVNAEYHLQFADHYFRVLADFRGRQEARQEQQGERRPREDNREDRDDWQNDDRSQNYDEQGSSDGMDTDSVSQDDGDTEERAPREQQRESRPRRPERADRNDRSDNNRSANRGPRRHHSEEKDDAPAGLDLAVLPPSIAISSNDSDADMEKPARKPRARRVKPAGDDGAAAAE</sequence>
<comment type="caution">
    <text evidence="3">The sequence shown here is derived from an EMBL/GenBank/DDBJ whole genome shotgun (WGS) entry which is preliminary data.</text>
</comment>
<dbReference type="Pfam" id="PF13763">
    <property type="entry name" value="DUF4167"/>
    <property type="match status" value="1"/>
</dbReference>
<feature type="compositionally biased region" description="Basic and acidic residues" evidence="1">
    <location>
        <begin position="143"/>
        <end position="170"/>
    </location>
</feature>
<dbReference type="RefSeq" id="WP_183941792.1">
    <property type="nucleotide sequence ID" value="NZ_BAABBG010000005.1"/>
</dbReference>
<evidence type="ECO:0000259" key="2">
    <source>
        <dbReference type="Pfam" id="PF13763"/>
    </source>
</evidence>